<evidence type="ECO:0000259" key="10">
    <source>
        <dbReference type="Pfam" id="PF01521"/>
    </source>
</evidence>
<dbReference type="FunFam" id="2.60.300.12:FF:000006">
    <property type="entry name" value="Iron-sulfur cluster assembly 2 mitochondrial"/>
    <property type="match status" value="1"/>
</dbReference>
<evidence type="ECO:0000256" key="4">
    <source>
        <dbReference type="ARBA" id="ARBA00023004"/>
    </source>
</evidence>
<accession>A0A9P0DE66</accession>
<evidence type="ECO:0000256" key="2">
    <source>
        <dbReference type="ARBA" id="ARBA00006718"/>
    </source>
</evidence>
<dbReference type="InterPro" id="IPR035903">
    <property type="entry name" value="HesB-like_dom_sf"/>
</dbReference>
<dbReference type="InterPro" id="IPR000361">
    <property type="entry name" value="ATAP_core_dom"/>
</dbReference>
<comment type="subcellular location">
    <subcellularLocation>
        <location evidence="1">Mitochondrion</location>
    </subcellularLocation>
</comment>
<evidence type="ECO:0000313" key="11">
    <source>
        <dbReference type="EMBL" id="CAH1115240.1"/>
    </source>
</evidence>
<gene>
    <name evidence="11" type="ORF">PSYICH_LOCUS15374</name>
</gene>
<dbReference type="OrthoDB" id="1938621at2759"/>
<organism evidence="11 12">
    <name type="scientific">Psylliodes chrysocephalus</name>
    <dbReference type="NCBI Taxonomy" id="3402493"/>
    <lineage>
        <taxon>Eukaryota</taxon>
        <taxon>Metazoa</taxon>
        <taxon>Ecdysozoa</taxon>
        <taxon>Arthropoda</taxon>
        <taxon>Hexapoda</taxon>
        <taxon>Insecta</taxon>
        <taxon>Pterygota</taxon>
        <taxon>Neoptera</taxon>
        <taxon>Endopterygota</taxon>
        <taxon>Coleoptera</taxon>
        <taxon>Polyphaga</taxon>
        <taxon>Cucujiformia</taxon>
        <taxon>Chrysomeloidea</taxon>
        <taxon>Chrysomelidae</taxon>
        <taxon>Galerucinae</taxon>
        <taxon>Alticini</taxon>
        <taxon>Psylliodes</taxon>
    </lineage>
</organism>
<dbReference type="GO" id="GO:0120510">
    <property type="term" value="C:mitochondrial [4Fe-4S] assembly complex"/>
    <property type="evidence" value="ECO:0007669"/>
    <property type="project" value="UniProtKB-ARBA"/>
</dbReference>
<dbReference type="SUPFAM" id="SSF89360">
    <property type="entry name" value="HesB-like domain"/>
    <property type="match status" value="1"/>
</dbReference>
<dbReference type="Proteomes" id="UP001153636">
    <property type="component" value="Chromosome 9"/>
</dbReference>
<dbReference type="GO" id="GO:0051539">
    <property type="term" value="F:4 iron, 4 sulfur cluster binding"/>
    <property type="evidence" value="ECO:0007669"/>
    <property type="project" value="TreeGrafter"/>
</dbReference>
<evidence type="ECO:0000256" key="9">
    <source>
        <dbReference type="ARBA" id="ARBA00093471"/>
    </source>
</evidence>
<dbReference type="Gene3D" id="2.60.300.12">
    <property type="entry name" value="HesB-like domain"/>
    <property type="match status" value="1"/>
</dbReference>
<dbReference type="GO" id="GO:0016226">
    <property type="term" value="P:iron-sulfur cluster assembly"/>
    <property type="evidence" value="ECO:0007669"/>
    <property type="project" value="InterPro"/>
</dbReference>
<evidence type="ECO:0000256" key="1">
    <source>
        <dbReference type="ARBA" id="ARBA00004173"/>
    </source>
</evidence>
<keyword evidence="5" id="KW-0496">Mitochondrion</keyword>
<dbReference type="GO" id="GO:0051537">
    <property type="term" value="F:2 iron, 2 sulfur cluster binding"/>
    <property type="evidence" value="ECO:0007669"/>
    <property type="project" value="TreeGrafter"/>
</dbReference>
<keyword evidence="12" id="KW-1185">Reference proteome</keyword>
<evidence type="ECO:0000256" key="7">
    <source>
        <dbReference type="ARBA" id="ARBA00073313"/>
    </source>
</evidence>
<dbReference type="GO" id="GO:0005506">
    <property type="term" value="F:iron ion binding"/>
    <property type="evidence" value="ECO:0007669"/>
    <property type="project" value="TreeGrafter"/>
</dbReference>
<comment type="subunit">
    <text evidence="9">Heterotetramer; forms a dimer of dimers with IBA57. Interacts with [2Fe-2S]-ISCA2 forming the heterodimer [2Fe- 2S]-ISCA2-IBA57 complex; [2Fe-2S] cluster binding is absolutely required to promote the complex formation.</text>
</comment>
<dbReference type="InterPro" id="IPR016092">
    <property type="entry name" value="ATAP"/>
</dbReference>
<evidence type="ECO:0000256" key="3">
    <source>
        <dbReference type="ARBA" id="ARBA00022723"/>
    </source>
</evidence>
<dbReference type="NCBIfam" id="TIGR00049">
    <property type="entry name" value="iron-sulfur cluster assembly accessory protein"/>
    <property type="match status" value="1"/>
</dbReference>
<evidence type="ECO:0000313" key="12">
    <source>
        <dbReference type="Proteomes" id="UP001153636"/>
    </source>
</evidence>
<proteinExistence type="inferred from homology"/>
<dbReference type="Pfam" id="PF01521">
    <property type="entry name" value="Fe-S_biosyn"/>
    <property type="match status" value="1"/>
</dbReference>
<name>A0A9P0DE66_9CUCU</name>
<dbReference type="PANTHER" id="PTHR43011:SF1">
    <property type="entry name" value="IRON-SULFUR CLUSTER ASSEMBLY 2 HOMOLOG, MITOCHONDRIAL"/>
    <property type="match status" value="1"/>
</dbReference>
<comment type="function">
    <text evidence="6">Involved in the maturation of mitochondrial 4Fe-4S proteins functioning late in the iron-sulfur cluster assembly pathway. May be involved in the binding of an intermediate of Fe/S cluster assembly.</text>
</comment>
<feature type="domain" description="Core" evidence="10">
    <location>
        <begin position="37"/>
        <end position="136"/>
    </location>
</feature>
<dbReference type="AlphaFoldDB" id="A0A9P0DE66"/>
<evidence type="ECO:0000256" key="8">
    <source>
        <dbReference type="ARBA" id="ARBA00077082"/>
    </source>
</evidence>
<reference evidence="11" key="1">
    <citation type="submission" date="2022-01" db="EMBL/GenBank/DDBJ databases">
        <authorList>
            <person name="King R."/>
        </authorList>
    </citation>
    <scope>NUCLEOTIDE SEQUENCE</scope>
</reference>
<dbReference type="PANTHER" id="PTHR43011">
    <property type="entry name" value="IRON-SULFUR CLUSTER ASSEMBLY 2 HOMOLOG, MITOCHONDRIAL"/>
    <property type="match status" value="1"/>
</dbReference>
<comment type="similarity">
    <text evidence="2">Belongs to the HesB/IscA family.</text>
</comment>
<protein>
    <recommendedName>
        <fullName evidence="7">Iron-sulfur cluster assembly 2 homolog, mitochondrial</fullName>
    </recommendedName>
    <alternativeName>
        <fullName evidence="8">HESB-like domain-containing protein 1</fullName>
    </alternativeName>
</protein>
<keyword evidence="3" id="KW-0479">Metal-binding</keyword>
<dbReference type="EMBL" id="OV651821">
    <property type="protein sequence ID" value="CAH1115240.1"/>
    <property type="molecule type" value="Genomic_DNA"/>
</dbReference>
<evidence type="ECO:0000256" key="6">
    <source>
        <dbReference type="ARBA" id="ARBA00057540"/>
    </source>
</evidence>
<keyword evidence="4" id="KW-0408">Iron</keyword>
<sequence>MLARNIHRIGQRLLIQNGRAHIQTNPNVKPLENVKPELIITDNCVKRLKTITKNTQEVLRVSVDGGGCSGFTYKFNLDTKVNEDDKIFKKDGVVVVVDNISLDYIKGSTVDYGEELIRSSFRIVNNPLSEQGCSCGASFAVRLD</sequence>
<evidence type="ECO:0000256" key="5">
    <source>
        <dbReference type="ARBA" id="ARBA00023128"/>
    </source>
</evidence>